<name>A0A512P8T5_9CELL</name>
<feature type="transmembrane region" description="Helical" evidence="2">
    <location>
        <begin position="65"/>
        <end position="83"/>
    </location>
</feature>
<evidence type="ECO:0000256" key="2">
    <source>
        <dbReference type="SAM" id="Phobius"/>
    </source>
</evidence>
<gene>
    <name evidence="3" type="ORF">CSO01_03290</name>
</gene>
<evidence type="ECO:0000313" key="3">
    <source>
        <dbReference type="EMBL" id="GEP67614.1"/>
    </source>
</evidence>
<proteinExistence type="predicted"/>
<comment type="caution">
    <text evidence="3">The sequence shown here is derived from an EMBL/GenBank/DDBJ whole genome shotgun (WGS) entry which is preliminary data.</text>
</comment>
<feature type="compositionally biased region" description="Pro residues" evidence="1">
    <location>
        <begin position="45"/>
        <end position="55"/>
    </location>
</feature>
<evidence type="ECO:0000256" key="1">
    <source>
        <dbReference type="SAM" id="MobiDB-lite"/>
    </source>
</evidence>
<keyword evidence="2" id="KW-1133">Transmembrane helix</keyword>
<feature type="transmembrane region" description="Helical" evidence="2">
    <location>
        <begin position="120"/>
        <end position="145"/>
    </location>
</feature>
<keyword evidence="2" id="KW-0812">Transmembrane</keyword>
<protein>
    <submittedName>
        <fullName evidence="3">Uncharacterized protein</fullName>
    </submittedName>
</protein>
<reference evidence="3 4" key="1">
    <citation type="submission" date="2019-07" db="EMBL/GenBank/DDBJ databases">
        <title>Whole genome shotgun sequence of Cellulomonas soli NBRC 109434.</title>
        <authorList>
            <person name="Hosoyama A."/>
            <person name="Uohara A."/>
            <person name="Ohji S."/>
            <person name="Ichikawa N."/>
        </authorList>
    </citation>
    <scope>NUCLEOTIDE SEQUENCE [LARGE SCALE GENOMIC DNA]</scope>
    <source>
        <strain evidence="3 4">NBRC 109434</strain>
    </source>
</reference>
<keyword evidence="4" id="KW-1185">Reference proteome</keyword>
<feature type="region of interest" description="Disordered" evidence="1">
    <location>
        <begin position="1"/>
        <end position="56"/>
    </location>
</feature>
<sequence length="189" mass="19885">MRENARVSNPYAPPDPTREAPASPPAGPSHPRAPHGPTPAGMPGHPGPRPAPTPRPVDEALAARAAWHARLFGLLVLSSLLVSTLPLPWQAASLVFALVGLVVGGRALQLALRSGARGSLPAALGLGVAVAFFWSFVTAGMLLLWPVQVAHQECVAGALTVSARHACEQQYEQDLKDWQSRLEQRAATA</sequence>
<dbReference type="AlphaFoldDB" id="A0A512P8T5"/>
<dbReference type="EMBL" id="BKAL01000001">
    <property type="protein sequence ID" value="GEP67614.1"/>
    <property type="molecule type" value="Genomic_DNA"/>
</dbReference>
<dbReference type="Proteomes" id="UP000321798">
    <property type="component" value="Unassembled WGS sequence"/>
</dbReference>
<evidence type="ECO:0000313" key="4">
    <source>
        <dbReference type="Proteomes" id="UP000321798"/>
    </source>
</evidence>
<accession>A0A512P8T5</accession>
<keyword evidence="2" id="KW-0472">Membrane</keyword>
<organism evidence="3 4">
    <name type="scientific">Cellulomonas soli</name>
    <dbReference type="NCBI Taxonomy" id="931535"/>
    <lineage>
        <taxon>Bacteria</taxon>
        <taxon>Bacillati</taxon>
        <taxon>Actinomycetota</taxon>
        <taxon>Actinomycetes</taxon>
        <taxon>Micrococcales</taxon>
        <taxon>Cellulomonadaceae</taxon>
        <taxon>Cellulomonas</taxon>
    </lineage>
</organism>